<dbReference type="KEGG" id="tcr:508207.170"/>
<comment type="caution">
    <text evidence="2">The sequence shown here is derived from an EMBL/GenBank/DDBJ whole genome shotgun (WGS) entry which is preliminary data.</text>
</comment>
<evidence type="ECO:0000313" key="3">
    <source>
        <dbReference type="Proteomes" id="UP000002296"/>
    </source>
</evidence>
<dbReference type="GeneID" id="3550678"/>
<dbReference type="PaxDb" id="353153-Q4DVL7"/>
<dbReference type="EMBL" id="AAHK01000142">
    <property type="protein sequence ID" value="EAN96571.1"/>
    <property type="molecule type" value="Genomic_DNA"/>
</dbReference>
<dbReference type="OMA" id="PRMVEET"/>
<evidence type="ECO:0000313" key="2">
    <source>
        <dbReference type="EMBL" id="EAN96571.1"/>
    </source>
</evidence>
<dbReference type="InParanoid" id="Q4DVL7"/>
<organism evidence="2 3">
    <name type="scientific">Trypanosoma cruzi (strain CL Brener)</name>
    <dbReference type="NCBI Taxonomy" id="353153"/>
    <lineage>
        <taxon>Eukaryota</taxon>
        <taxon>Discoba</taxon>
        <taxon>Euglenozoa</taxon>
        <taxon>Kinetoplastea</taxon>
        <taxon>Metakinetoplastina</taxon>
        <taxon>Trypanosomatida</taxon>
        <taxon>Trypanosomatidae</taxon>
        <taxon>Trypanosoma</taxon>
        <taxon>Schizotrypanum</taxon>
    </lineage>
</organism>
<dbReference type="AlphaFoldDB" id="Q4DVL7"/>
<name>Q4DVL7_TRYCC</name>
<protein>
    <submittedName>
        <fullName evidence="2">Uncharacterized protein</fullName>
    </submittedName>
</protein>
<accession>Q4DVL7</accession>
<sequence length="499" mass="55985">MSSDDGVMRVDEYFPITERSFSVIIRQYEIEAAAARADAATREEESPENSRELTLMAQYLEDLANDARRLHRKLQASDGGPVATTNWSAEDVSTLRLLGFDVSRINVAAAEEQRPQVPNLDKLLAMEREIQKLQTRVDDLTAANAALREKVTEQNCTGLQLQVEENDMSDELEALTEGLKSLKAAYLSKHEDCFAAQEMQKRSTLAFNDIYLGGRKSHKTAVEFQQYPSSGLAEAIRIFRGVVACHRVRYHVTGDSSGKVDAIDMAVVRLLNDLEFPFPVTIRRLGASGDYFIDRRVEIKLVGEQLVVRPWPATGVHQGLSADRKCPPRYEHLAKYLIHLYSPALDLDRAAKGGRRDGAGVNSAEGRPNNDIAALKRQQRELQRALEDRHEQLHEYQKQLVAGLSPLANECTLRDDATGPSVELRVEERNRKVDESISESESYPSAGTNDRVAHILRLMETNGRIPDPSRLSESGLQHLKYVALQRKTHALQRKTHALQ</sequence>
<feature type="coiled-coil region" evidence="1">
    <location>
        <begin position="123"/>
        <end position="185"/>
    </location>
</feature>
<dbReference type="SMR" id="Q4DVL7"/>
<reference evidence="2 3" key="1">
    <citation type="journal article" date="2005" name="Science">
        <title>The genome sequence of Trypanosoma cruzi, etiologic agent of Chagas disease.</title>
        <authorList>
            <person name="El-Sayed N.M."/>
            <person name="Myler P.J."/>
            <person name="Bartholomeu D.C."/>
            <person name="Nilsson D."/>
            <person name="Aggarwal G."/>
            <person name="Tran A.N."/>
            <person name="Ghedin E."/>
            <person name="Worthey E.A."/>
            <person name="Delcher A.L."/>
            <person name="Blandin G."/>
            <person name="Westenberger S.J."/>
            <person name="Caler E."/>
            <person name="Cerqueira G.C."/>
            <person name="Branche C."/>
            <person name="Haas B."/>
            <person name="Anupama A."/>
            <person name="Arner E."/>
            <person name="Aslund L."/>
            <person name="Attipoe P."/>
            <person name="Bontempi E."/>
            <person name="Bringaud F."/>
            <person name="Burton P."/>
            <person name="Cadag E."/>
            <person name="Campbell D.A."/>
            <person name="Carrington M."/>
            <person name="Crabtree J."/>
            <person name="Darban H."/>
            <person name="da Silveira J.F."/>
            <person name="de Jong P."/>
            <person name="Edwards K."/>
            <person name="Englund P.T."/>
            <person name="Fazelina G."/>
            <person name="Feldblyum T."/>
            <person name="Ferella M."/>
            <person name="Frasch A.C."/>
            <person name="Gull K."/>
            <person name="Horn D."/>
            <person name="Hou L."/>
            <person name="Huang Y."/>
            <person name="Kindlund E."/>
            <person name="Klingbeil M."/>
            <person name="Kluge S."/>
            <person name="Koo H."/>
            <person name="Lacerda D."/>
            <person name="Levin M.J."/>
            <person name="Lorenzi H."/>
            <person name="Louie T."/>
            <person name="Machado C.R."/>
            <person name="McCulloch R."/>
            <person name="McKenna A."/>
            <person name="Mizuno Y."/>
            <person name="Mottram J.C."/>
            <person name="Nelson S."/>
            <person name="Ochaya S."/>
            <person name="Osoegawa K."/>
            <person name="Pai G."/>
            <person name="Parsons M."/>
            <person name="Pentony M."/>
            <person name="Pettersson U."/>
            <person name="Pop M."/>
            <person name="Ramirez J.L."/>
            <person name="Rinta J."/>
            <person name="Robertson L."/>
            <person name="Salzberg S.L."/>
            <person name="Sanchez D.O."/>
            <person name="Seyler A."/>
            <person name="Sharma R."/>
            <person name="Shetty J."/>
            <person name="Simpson A.J."/>
            <person name="Sisk E."/>
            <person name="Tammi M.T."/>
            <person name="Tarleton R."/>
            <person name="Teixeira S."/>
            <person name="Van Aken S."/>
            <person name="Vogt C."/>
            <person name="Ward P.N."/>
            <person name="Wickstead B."/>
            <person name="Wortman J."/>
            <person name="White O."/>
            <person name="Fraser C.M."/>
            <person name="Stuart K.D."/>
            <person name="Andersson B."/>
        </authorList>
    </citation>
    <scope>NUCLEOTIDE SEQUENCE [LARGE SCALE GENOMIC DNA]</scope>
    <source>
        <strain evidence="2 3">CL Brener</strain>
    </source>
</reference>
<evidence type="ECO:0000256" key="1">
    <source>
        <dbReference type="SAM" id="Coils"/>
    </source>
</evidence>
<gene>
    <name evidence="2" type="ORF">Tc00.1047053508207.170</name>
</gene>
<keyword evidence="3" id="KW-1185">Reference proteome</keyword>
<proteinExistence type="predicted"/>
<keyword evidence="1" id="KW-0175">Coiled coil</keyword>
<dbReference type="RefSeq" id="XP_818422.1">
    <property type="nucleotide sequence ID" value="XM_813329.1"/>
</dbReference>
<feature type="coiled-coil region" evidence="1">
    <location>
        <begin position="372"/>
        <end position="399"/>
    </location>
</feature>
<dbReference type="Proteomes" id="UP000002296">
    <property type="component" value="Unassembled WGS sequence"/>
</dbReference>